<dbReference type="GO" id="GO:0000272">
    <property type="term" value="P:polysaccharide catabolic process"/>
    <property type="evidence" value="ECO:0007669"/>
    <property type="project" value="UniProtKB-KW"/>
</dbReference>
<keyword evidence="9" id="KW-1185">Reference proteome</keyword>
<evidence type="ECO:0000256" key="6">
    <source>
        <dbReference type="ARBA" id="ARBA00023295"/>
    </source>
</evidence>
<keyword evidence="5" id="KW-0119">Carbohydrate metabolism</keyword>
<evidence type="ECO:0000313" key="9">
    <source>
        <dbReference type="Proteomes" id="UP000326354"/>
    </source>
</evidence>
<protein>
    <recommendedName>
        <fullName evidence="10">Alpha/beta hydrolase</fullName>
    </recommendedName>
</protein>
<name>A0A5S9IKV2_UABAM</name>
<organism evidence="8 9">
    <name type="scientific">Uabimicrobium amorphum</name>
    <dbReference type="NCBI Taxonomy" id="2596890"/>
    <lineage>
        <taxon>Bacteria</taxon>
        <taxon>Pseudomonadati</taxon>
        <taxon>Planctomycetota</taxon>
        <taxon>Candidatus Uabimicrobiia</taxon>
        <taxon>Candidatus Uabimicrobiales</taxon>
        <taxon>Candidatus Uabimicrobiaceae</taxon>
        <taxon>Candidatus Uabimicrobium</taxon>
    </lineage>
</organism>
<dbReference type="InterPro" id="IPR010297">
    <property type="entry name" value="DUF900_hydrolase"/>
</dbReference>
<keyword evidence="2" id="KW-0964">Secreted</keyword>
<dbReference type="InterPro" id="IPR009939">
    <property type="entry name" value="Chitosanase_fungal"/>
</dbReference>
<gene>
    <name evidence="8" type="ORF">UABAM_01657</name>
</gene>
<dbReference type="Pfam" id="PF07335">
    <property type="entry name" value="Glyco_hydro_75"/>
    <property type="match status" value="1"/>
</dbReference>
<dbReference type="GO" id="GO:0005576">
    <property type="term" value="C:extracellular region"/>
    <property type="evidence" value="ECO:0007669"/>
    <property type="project" value="UniProtKB-SubCell"/>
</dbReference>
<dbReference type="InterPro" id="IPR029058">
    <property type="entry name" value="AB_hydrolase_fold"/>
</dbReference>
<keyword evidence="6" id="KW-0326">Glycosidase</keyword>
<dbReference type="RefSeq" id="WP_151967512.1">
    <property type="nucleotide sequence ID" value="NZ_AP019860.1"/>
</dbReference>
<dbReference type="KEGG" id="uam:UABAM_01657"/>
<dbReference type="AlphaFoldDB" id="A0A5S9IKV2"/>
<dbReference type="OrthoDB" id="9797755at2"/>
<accession>A0A5S9IKV2</accession>
<keyword evidence="3" id="KW-0732">Signal</keyword>
<dbReference type="Proteomes" id="UP000326354">
    <property type="component" value="Chromosome"/>
</dbReference>
<evidence type="ECO:0000256" key="1">
    <source>
        <dbReference type="ARBA" id="ARBA00004613"/>
    </source>
</evidence>
<keyword evidence="4" id="KW-0378">Hydrolase</keyword>
<dbReference type="SUPFAM" id="SSF53474">
    <property type="entry name" value="alpha/beta-Hydrolases"/>
    <property type="match status" value="1"/>
</dbReference>
<sequence length="536" mass="59362">MKFILTLCLLWTSVVFCEKGSLTVVRCDNGKNKFLSSPQAMQFEELHKNLNPNLDTVVLIHGFNNTYNSAVDTYKEVYPVASKSGRFNYVGFCWPVNFSIDFGKAVKHANEAGDYLTHTLTTISTLHNGDRKVHVIAHSLGCRVLLSSLKDNSSRYINWGDCHFFAPAVQHDVFHKSFSGANEIARNNFVYFSKDDLVLKYMYALWYWLFGRGESWQELSGAENFIPLSLEEKLQYMRNLENSIARSEFDRELMQQIKRAQAAMGLVGADAIDNVGNTDSRDFVSGHSYWQSKEALRIAVERILSGKAFFAREVVNKKVAYDAAAGKTIWKVPGKNGFFWGSGMSVDADGAPKAYHREKGKGLDYLANAGYPGNWWGIVTKNGVPVVQKSSDPAPGYYVSQTAMFSSAKSIYDPRRYVNASTIPYFVLPARKSMGAKLGDIAAVVNTRSGKVAYAMYSDVGPKNHIGEGSIALAEDLGIHSSPKKGGVSSGVVFIVFPGSGQGNGKLRTREEIRATGQRLFSAWGGVEQLNAVWKK</sequence>
<evidence type="ECO:0000256" key="3">
    <source>
        <dbReference type="ARBA" id="ARBA00022729"/>
    </source>
</evidence>
<proteinExistence type="predicted"/>
<evidence type="ECO:0000313" key="8">
    <source>
        <dbReference type="EMBL" id="BBM83306.1"/>
    </source>
</evidence>
<reference evidence="8 9" key="1">
    <citation type="submission" date="2019-08" db="EMBL/GenBank/DDBJ databases">
        <title>Complete genome sequence of Candidatus Uab amorphum.</title>
        <authorList>
            <person name="Shiratori T."/>
            <person name="Suzuki S."/>
            <person name="Kakizawa Y."/>
            <person name="Ishida K."/>
        </authorList>
    </citation>
    <scope>NUCLEOTIDE SEQUENCE [LARGE SCALE GENOMIC DNA]</scope>
    <source>
        <strain evidence="8 9">SRT547</strain>
    </source>
</reference>
<dbReference type="GO" id="GO:0016977">
    <property type="term" value="F:chitosanase activity"/>
    <property type="evidence" value="ECO:0007669"/>
    <property type="project" value="InterPro"/>
</dbReference>
<evidence type="ECO:0008006" key="10">
    <source>
        <dbReference type="Google" id="ProtNLM"/>
    </source>
</evidence>
<dbReference type="Gene3D" id="3.40.50.1820">
    <property type="entry name" value="alpha/beta hydrolase"/>
    <property type="match status" value="1"/>
</dbReference>
<comment type="subcellular location">
    <subcellularLocation>
        <location evidence="1">Secreted</location>
    </subcellularLocation>
</comment>
<dbReference type="Pfam" id="PF05990">
    <property type="entry name" value="DUF900"/>
    <property type="match status" value="1"/>
</dbReference>
<evidence type="ECO:0000256" key="7">
    <source>
        <dbReference type="ARBA" id="ARBA00023326"/>
    </source>
</evidence>
<evidence type="ECO:0000256" key="5">
    <source>
        <dbReference type="ARBA" id="ARBA00023277"/>
    </source>
</evidence>
<evidence type="ECO:0000256" key="2">
    <source>
        <dbReference type="ARBA" id="ARBA00022525"/>
    </source>
</evidence>
<dbReference type="EMBL" id="AP019860">
    <property type="protein sequence ID" value="BBM83306.1"/>
    <property type="molecule type" value="Genomic_DNA"/>
</dbReference>
<evidence type="ECO:0000256" key="4">
    <source>
        <dbReference type="ARBA" id="ARBA00022801"/>
    </source>
</evidence>
<keyword evidence="7" id="KW-0624">Polysaccharide degradation</keyword>